<dbReference type="RefSeq" id="WP_202831331.1">
    <property type="nucleotide sequence ID" value="NZ_JAETWB010000002.1"/>
</dbReference>
<gene>
    <name evidence="1" type="ORF">JMJ56_09260</name>
</gene>
<reference evidence="1 2" key="1">
    <citation type="submission" date="2021-01" db="EMBL/GenBank/DDBJ databases">
        <title>Belnapia mucosa sp. nov. and Belnapia arida sp. nov., isolated from the Tabernas Desert (Almeria, Spain).</title>
        <authorList>
            <person name="Molina-Menor E."/>
            <person name="Vidal-Verdu A."/>
            <person name="Calonge A."/>
            <person name="Satari L."/>
            <person name="Pereto J."/>
            <person name="Porcar M."/>
        </authorList>
    </citation>
    <scope>NUCLEOTIDE SEQUENCE [LARGE SCALE GENOMIC DNA]</scope>
    <source>
        <strain evidence="1 2">T18</strain>
    </source>
</reference>
<protein>
    <submittedName>
        <fullName evidence="1">Uncharacterized protein</fullName>
    </submittedName>
</protein>
<proteinExistence type="predicted"/>
<comment type="caution">
    <text evidence="1">The sequence shown here is derived from an EMBL/GenBank/DDBJ whole genome shotgun (WGS) entry which is preliminary data.</text>
</comment>
<sequence>MKRLSAIFPWLPPLEIGVGWTALVWDLAEDLEDLAGRNTLLRGRELFFSEVKSKYGGLRVSYHGTVCRMGSFGDVHCSIDDVISRAETRACHTCERCGRPGLTALHSGWLYTLCLDHHETQAERH</sequence>
<accession>A0ABS1U0J0</accession>
<keyword evidence="2" id="KW-1185">Reference proteome</keyword>
<organism evidence="1 2">
    <name type="scientific">Belnapia arida</name>
    <dbReference type="NCBI Taxonomy" id="2804533"/>
    <lineage>
        <taxon>Bacteria</taxon>
        <taxon>Pseudomonadati</taxon>
        <taxon>Pseudomonadota</taxon>
        <taxon>Alphaproteobacteria</taxon>
        <taxon>Acetobacterales</taxon>
        <taxon>Roseomonadaceae</taxon>
        <taxon>Belnapia</taxon>
    </lineage>
</organism>
<name>A0ABS1U0J0_9PROT</name>
<evidence type="ECO:0000313" key="1">
    <source>
        <dbReference type="EMBL" id="MBL6078192.1"/>
    </source>
</evidence>
<dbReference type="EMBL" id="JAETWB010000002">
    <property type="protein sequence ID" value="MBL6078192.1"/>
    <property type="molecule type" value="Genomic_DNA"/>
</dbReference>
<dbReference type="Proteomes" id="UP000660885">
    <property type="component" value="Unassembled WGS sequence"/>
</dbReference>
<evidence type="ECO:0000313" key="2">
    <source>
        <dbReference type="Proteomes" id="UP000660885"/>
    </source>
</evidence>